<proteinExistence type="predicted"/>
<dbReference type="RefSeq" id="WP_272735019.1">
    <property type="nucleotide sequence ID" value="NZ_CP116942.1"/>
</dbReference>
<evidence type="ECO:0000259" key="1">
    <source>
        <dbReference type="Pfam" id="PF02720"/>
    </source>
</evidence>
<dbReference type="CDD" id="cd00085">
    <property type="entry name" value="HNHc"/>
    <property type="match status" value="1"/>
</dbReference>
<sequence length="443" mass="47507">MEPVPDTPQHEALRLLAAAVDAVFDAGVAPTDPADARALVRELEAQARRVQSAQVALVDAIDRGGFHRGDGHASAKVMVRHIAGLSNPEAARRARQARALRDLPLVAAAFGHGRIGADQVNRIALAHANPRVTDAVVANEASFVTQATDQPYRVFDRMVTEWVSVMDEDGTRDRAERHHHNRDLTIHQGFDGSWTITGGCGSLHGAEIDSILRAFLRAETEADWAEARRTHGDAATVSDLARTDGQRRFDAFLAMCRRGADARAAEAGGSQIVTDIVIDQETFGRTIAAMAGATPPPVDPAFALFPTRSYRCSTLDGDPVDPTEAVAAALNRHIRRVVVGADSVVVDLGRRRRLFTGAAALAVKLSATTCYWPGCQVPVTACQCDHLRPWSPRSDGSGGGCTCPGNGAPPCGRHNQHKEHGFTVRRDPTGTLHVLRPDGTEIT</sequence>
<keyword evidence="3" id="KW-1185">Reference proteome</keyword>
<name>A0AAE9Y3P5_9ACTN</name>
<dbReference type="AlphaFoldDB" id="A0AAE9Y3P5"/>
<gene>
    <name evidence="2" type="ORF">PO878_13405</name>
</gene>
<organism evidence="2 3">
    <name type="scientific">Iamia majanohamensis</name>
    <dbReference type="NCBI Taxonomy" id="467976"/>
    <lineage>
        <taxon>Bacteria</taxon>
        <taxon>Bacillati</taxon>
        <taxon>Actinomycetota</taxon>
        <taxon>Acidimicrobiia</taxon>
        <taxon>Acidimicrobiales</taxon>
        <taxon>Iamiaceae</taxon>
        <taxon>Iamia</taxon>
    </lineage>
</organism>
<evidence type="ECO:0000313" key="2">
    <source>
        <dbReference type="EMBL" id="WCO65494.1"/>
    </source>
</evidence>
<feature type="domain" description="DUF222" evidence="1">
    <location>
        <begin position="38"/>
        <end position="292"/>
    </location>
</feature>
<dbReference type="InterPro" id="IPR003615">
    <property type="entry name" value="HNH_nuc"/>
</dbReference>
<dbReference type="KEGG" id="ima:PO878_13405"/>
<dbReference type="EMBL" id="CP116942">
    <property type="protein sequence ID" value="WCO65494.1"/>
    <property type="molecule type" value="Genomic_DNA"/>
</dbReference>
<accession>A0AAE9Y3P5</accession>
<dbReference type="Pfam" id="PF02720">
    <property type="entry name" value="DUF222"/>
    <property type="match status" value="1"/>
</dbReference>
<reference evidence="2" key="1">
    <citation type="submission" date="2023-01" db="EMBL/GenBank/DDBJ databases">
        <title>The diversity of Class Acidimicrobiia in South China Sea sediment environments and the proposal of Iamia marina sp. nov., a novel species of the genus Iamia.</title>
        <authorList>
            <person name="He Y."/>
            <person name="Tian X."/>
        </authorList>
    </citation>
    <scope>NUCLEOTIDE SEQUENCE</scope>
    <source>
        <strain evidence="2">DSM 19957</strain>
    </source>
</reference>
<evidence type="ECO:0000313" key="3">
    <source>
        <dbReference type="Proteomes" id="UP001216390"/>
    </source>
</evidence>
<dbReference type="InterPro" id="IPR003870">
    <property type="entry name" value="DUF222"/>
</dbReference>
<protein>
    <submittedName>
        <fullName evidence="2">DUF222 domain-containing protein</fullName>
    </submittedName>
</protein>
<dbReference type="Proteomes" id="UP001216390">
    <property type="component" value="Chromosome"/>
</dbReference>